<dbReference type="CDD" id="cd01026">
    <property type="entry name" value="TOPRIM_OLD"/>
    <property type="match status" value="1"/>
</dbReference>
<sequence length="616" mass="70804">MYISKLKIQNYRNFSSLELDLQPFTLIIGENNVGKTNLLNAIGLIFSQEITIFKKRLLEIDDFNYDVVKSLKEKVANTSISNLNEIELPIVKIEAFLKDFTDEQAAIVADWCINRELTEAKVVYEFSPQVSFKKDEWIKKQREKTKLDWQTIDFPIDAYEYTIYGGDDTSNRCDMYFLRMLKMEFLDALRDAKKELVANSDSRLLYKILNRKELSNYDKIKEILGSLTKELKEDNQNLKDIREDVNTLLDKVSLADANTINKIDFDFTSPETSEILKKLSLTYGSNPISVERNGLGRNNLLYISLLLSQIIEDEKIKAEQKIRDFTAFRFIAIEEPEAHLHPNLQNHLAENIESIGKDKKHLQLILTSHSSHITSKLSLTNTLVLFKEENNIKSHYILNGLDTEKDKESINYLVKYLDATKSTMFFSRKIILVEGIAEQLLMPKFFEKVTGKTLEKENCIVVNVNGVAFEHFLKVIKNGFFVKCVVFTDSDTDKQTKNRAVALKRAYATMSNLIDIQITTKETFEKDLIESNKSGIGKSALLDVLEKTKKKLSSRKKVATFRASLGANDIDVNTFFNEIENYKSEFASNLLDKMNEDLNSINVPTYIKDGLDFLIK</sequence>
<dbReference type="InterPro" id="IPR051396">
    <property type="entry name" value="Bact_Antivir_Def_Nuclease"/>
</dbReference>
<dbReference type="InterPro" id="IPR041685">
    <property type="entry name" value="AAA_GajA/Old/RecF-like"/>
</dbReference>
<evidence type="ECO:0000313" key="4">
    <source>
        <dbReference type="EMBL" id="SFF47472.1"/>
    </source>
</evidence>
<feature type="domain" description="OLD protein-like TOPRIM" evidence="3">
    <location>
        <begin position="425"/>
        <end position="491"/>
    </location>
</feature>
<dbReference type="InterPro" id="IPR034139">
    <property type="entry name" value="TOPRIM_OLD"/>
</dbReference>
<dbReference type="OrthoDB" id="9784297at2"/>
<keyword evidence="4" id="KW-0540">Nuclease</keyword>
<organism evidence="4 5">
    <name type="scientific">Thermoflexibacter ruber</name>
    <dbReference type="NCBI Taxonomy" id="1003"/>
    <lineage>
        <taxon>Bacteria</taxon>
        <taxon>Pseudomonadati</taxon>
        <taxon>Bacteroidota</taxon>
        <taxon>Cytophagia</taxon>
        <taxon>Cytophagales</taxon>
        <taxon>Thermoflexibacteraceae</taxon>
        <taxon>Thermoflexibacter</taxon>
    </lineage>
</organism>
<evidence type="ECO:0000256" key="1">
    <source>
        <dbReference type="SAM" id="Coils"/>
    </source>
</evidence>
<dbReference type="PANTHER" id="PTHR43581:SF4">
    <property type="entry name" value="ATP_GTP PHOSPHATASE"/>
    <property type="match status" value="1"/>
</dbReference>
<evidence type="ECO:0000313" key="5">
    <source>
        <dbReference type="Proteomes" id="UP000199513"/>
    </source>
</evidence>
<dbReference type="EMBL" id="FONY01000039">
    <property type="protein sequence ID" value="SFF47472.1"/>
    <property type="molecule type" value="Genomic_DNA"/>
</dbReference>
<keyword evidence="1" id="KW-0175">Coiled coil</keyword>
<dbReference type="Pfam" id="PF20469">
    <property type="entry name" value="OLD-like_TOPRIM"/>
    <property type="match status" value="1"/>
</dbReference>
<dbReference type="InterPro" id="IPR027417">
    <property type="entry name" value="P-loop_NTPase"/>
</dbReference>
<keyword evidence="4" id="KW-0255">Endonuclease</keyword>
<dbReference type="Proteomes" id="UP000199513">
    <property type="component" value="Unassembled WGS sequence"/>
</dbReference>
<dbReference type="GO" id="GO:0004519">
    <property type="term" value="F:endonuclease activity"/>
    <property type="evidence" value="ECO:0007669"/>
    <property type="project" value="UniProtKB-KW"/>
</dbReference>
<gene>
    <name evidence="4" type="ORF">SAMN04488541_10396</name>
</gene>
<dbReference type="AlphaFoldDB" id="A0A1I2IY83"/>
<dbReference type="PANTHER" id="PTHR43581">
    <property type="entry name" value="ATP/GTP PHOSPHATASE"/>
    <property type="match status" value="1"/>
</dbReference>
<dbReference type="SUPFAM" id="SSF52540">
    <property type="entry name" value="P-loop containing nucleoside triphosphate hydrolases"/>
    <property type="match status" value="1"/>
</dbReference>
<dbReference type="Gene3D" id="3.40.50.300">
    <property type="entry name" value="P-loop containing nucleotide triphosphate hydrolases"/>
    <property type="match status" value="1"/>
</dbReference>
<reference evidence="4 5" key="1">
    <citation type="submission" date="2016-10" db="EMBL/GenBank/DDBJ databases">
        <authorList>
            <person name="de Groot N.N."/>
        </authorList>
    </citation>
    <scope>NUCLEOTIDE SEQUENCE [LARGE SCALE GENOMIC DNA]</scope>
    <source>
        <strain>GEY</strain>
        <strain evidence="5">DSM 9560</strain>
    </source>
</reference>
<accession>A0A1I2IY83</accession>
<keyword evidence="5" id="KW-1185">Reference proteome</keyword>
<evidence type="ECO:0000259" key="2">
    <source>
        <dbReference type="Pfam" id="PF13175"/>
    </source>
</evidence>
<proteinExistence type="predicted"/>
<feature type="domain" description="Endonuclease GajA/Old nuclease/RecF-like AAA" evidence="2">
    <location>
        <begin position="1"/>
        <end position="373"/>
    </location>
</feature>
<protein>
    <submittedName>
        <fullName evidence="4">Predicted ATP-dependent endonuclease of the OLD family, contains P-loop ATPase and TOPRIM domains</fullName>
    </submittedName>
</protein>
<dbReference type="STRING" id="1003.SAMN04488541_10396"/>
<feature type="coiled-coil region" evidence="1">
    <location>
        <begin position="224"/>
        <end position="251"/>
    </location>
</feature>
<keyword evidence="4" id="KW-0378">Hydrolase</keyword>
<evidence type="ECO:0000259" key="3">
    <source>
        <dbReference type="Pfam" id="PF20469"/>
    </source>
</evidence>
<name>A0A1I2IY83_9BACT</name>
<dbReference type="Pfam" id="PF13175">
    <property type="entry name" value="AAA_15"/>
    <property type="match status" value="1"/>
</dbReference>